<keyword evidence="12" id="KW-1185">Reference proteome</keyword>
<dbReference type="InParanoid" id="A0A0D2HQ01"/>
<accession>A0A0D2HQ01</accession>
<comment type="function">
    <text evidence="7">Anion-transporting ATPase. Catalyzes the extrusion of arsenite.</text>
</comment>
<dbReference type="PANTHER" id="PTHR10803:SF3">
    <property type="entry name" value="ATPASE GET3"/>
    <property type="match status" value="1"/>
</dbReference>
<dbReference type="EC" id="7.3.2.7" evidence="8"/>
<dbReference type="InterPro" id="IPR008978">
    <property type="entry name" value="HSP20-like_chaperone"/>
</dbReference>
<dbReference type="RefSeq" id="WP_044350440.1">
    <property type="nucleotide sequence ID" value="NZ_AZAC01000029.1"/>
</dbReference>
<feature type="domain" description="ArsA HSP20-like" evidence="10">
    <location>
        <begin position="329"/>
        <end position="391"/>
    </location>
</feature>
<evidence type="ECO:0000256" key="6">
    <source>
        <dbReference type="ARBA" id="ARBA00052296"/>
    </source>
</evidence>
<sequence>MRIILFAGKGGVGKTTIAAATAVAAAQTGCKTLLMSLDPAHSLSDAFDLDISLLAAHKGKPLKLDKNIWLQELDIHEELESNWGEVHRYLASVFNTSGINDILAEELAVLPGMEEISALLHINTYVKQKTYDLIILDCAPTAESLRFVSLPTTLEWYMNKVFSLQRNIMKIVRPVADKVSDIPLPRDSYFNSLDKLFGRLKGADKILTDMEHTTVRLVTNPEKMVLRETQRAFMFFRLHQLAIDAVIINRILPKDSRDERFREWGAIQDGYLKKAEDYFSPVPIFQCPWQEGEILGMEKLTRLSRALYPKKNPTEVFYRRQPTKFVKENGHLVLRIHVPFAESKDLDLTKVGDELIIKTANFKRNLILPRSFAALEPVGARTDGDELVIRFGGENESGQ</sequence>
<dbReference type="GO" id="GO:0015446">
    <property type="term" value="F:ATPase-coupled arsenite transmembrane transporter activity"/>
    <property type="evidence" value="ECO:0007669"/>
    <property type="project" value="UniProtKB-EC"/>
</dbReference>
<dbReference type="GO" id="GO:0016887">
    <property type="term" value="F:ATP hydrolysis activity"/>
    <property type="evidence" value="ECO:0007669"/>
    <property type="project" value="InterPro"/>
</dbReference>
<dbReference type="NCBIfam" id="TIGR00345">
    <property type="entry name" value="GET3_arsA_TRC40"/>
    <property type="match status" value="1"/>
</dbReference>
<dbReference type="STRING" id="1429043.X474_18260"/>
<keyword evidence="5" id="KW-1278">Translocase</keyword>
<dbReference type="SUPFAM" id="SSF52540">
    <property type="entry name" value="P-loop containing nucleoside triphosphate hydrolases"/>
    <property type="match status" value="1"/>
</dbReference>
<keyword evidence="2" id="KW-0547">Nucleotide-binding</keyword>
<name>A0A0D2HQ01_9BACT</name>
<comment type="catalytic activity">
    <reaction evidence="6">
        <text>arsenite(in) + ATP + H2O = arsenite(out) + ADP + phosphate + H(+)</text>
        <dbReference type="Rhea" id="RHEA:11348"/>
        <dbReference type="ChEBI" id="CHEBI:15377"/>
        <dbReference type="ChEBI" id="CHEBI:15378"/>
        <dbReference type="ChEBI" id="CHEBI:29242"/>
        <dbReference type="ChEBI" id="CHEBI:30616"/>
        <dbReference type="ChEBI" id="CHEBI:43474"/>
        <dbReference type="ChEBI" id="CHEBI:456216"/>
        <dbReference type="EC" id="7.3.2.7"/>
    </reaction>
</comment>
<evidence type="ECO:0000259" key="10">
    <source>
        <dbReference type="Pfam" id="PF17886"/>
    </source>
</evidence>
<comment type="similarity">
    <text evidence="1">Belongs to the arsA ATPase family.</text>
</comment>
<evidence type="ECO:0000256" key="2">
    <source>
        <dbReference type="ARBA" id="ARBA00022741"/>
    </source>
</evidence>
<dbReference type="OrthoDB" id="9780677at2"/>
<dbReference type="InterPro" id="IPR027417">
    <property type="entry name" value="P-loop_NTPase"/>
</dbReference>
<dbReference type="PANTHER" id="PTHR10803">
    <property type="entry name" value="ARSENICAL PUMP-DRIVING ATPASE ARSENITE-TRANSLOCATING ATPASE"/>
    <property type="match status" value="1"/>
</dbReference>
<evidence type="ECO:0000259" key="9">
    <source>
        <dbReference type="Pfam" id="PF02374"/>
    </source>
</evidence>
<dbReference type="Pfam" id="PF17886">
    <property type="entry name" value="ArsA_HSP20"/>
    <property type="match status" value="1"/>
</dbReference>
<dbReference type="Pfam" id="PF02374">
    <property type="entry name" value="ArsA_ATPase"/>
    <property type="match status" value="1"/>
</dbReference>
<keyword evidence="3" id="KW-0067">ATP-binding</keyword>
<dbReference type="InterPro" id="IPR016300">
    <property type="entry name" value="ATPase_ArsA/GET3"/>
</dbReference>
<organism evidence="11 12">
    <name type="scientific">Dethiosulfatarculus sandiegensis</name>
    <dbReference type="NCBI Taxonomy" id="1429043"/>
    <lineage>
        <taxon>Bacteria</taxon>
        <taxon>Pseudomonadati</taxon>
        <taxon>Thermodesulfobacteriota</taxon>
        <taxon>Desulfarculia</taxon>
        <taxon>Desulfarculales</taxon>
        <taxon>Desulfarculaceae</taxon>
        <taxon>Dethiosulfatarculus</taxon>
    </lineage>
</organism>
<gene>
    <name evidence="11" type="ORF">X474_18260</name>
</gene>
<evidence type="ECO:0000256" key="3">
    <source>
        <dbReference type="ARBA" id="ARBA00022840"/>
    </source>
</evidence>
<evidence type="ECO:0000256" key="8">
    <source>
        <dbReference type="ARBA" id="ARBA00066752"/>
    </source>
</evidence>
<dbReference type="Gene3D" id="3.40.50.300">
    <property type="entry name" value="P-loop containing nucleotide triphosphate hydrolases"/>
    <property type="match status" value="1"/>
</dbReference>
<evidence type="ECO:0000313" key="12">
    <source>
        <dbReference type="Proteomes" id="UP000032233"/>
    </source>
</evidence>
<dbReference type="AlphaFoldDB" id="A0A0D2HQ01"/>
<dbReference type="EMBL" id="AZAC01000029">
    <property type="protein sequence ID" value="KIX12548.1"/>
    <property type="molecule type" value="Genomic_DNA"/>
</dbReference>
<dbReference type="FunFam" id="3.40.50.300:FF:001801">
    <property type="entry name" value="Putative arsenical pump-driving ATPase"/>
    <property type="match status" value="1"/>
</dbReference>
<reference evidence="11 12" key="1">
    <citation type="submission" date="2013-11" db="EMBL/GenBank/DDBJ databases">
        <title>Metagenomic analysis of a methanogenic consortium involved in long chain n-alkane degradation.</title>
        <authorList>
            <person name="Davidova I.A."/>
            <person name="Callaghan A.V."/>
            <person name="Wawrik B."/>
            <person name="Pruitt S."/>
            <person name="Marks C."/>
            <person name="Duncan K.E."/>
            <person name="Suflita J.M."/>
        </authorList>
    </citation>
    <scope>NUCLEOTIDE SEQUENCE [LARGE SCALE GENOMIC DNA]</scope>
    <source>
        <strain evidence="11 12">SPR</strain>
    </source>
</reference>
<dbReference type="InterPro" id="IPR040612">
    <property type="entry name" value="ArsA_HSP20-like"/>
</dbReference>
<evidence type="ECO:0000313" key="11">
    <source>
        <dbReference type="EMBL" id="KIX12548.1"/>
    </source>
</evidence>
<evidence type="ECO:0000256" key="5">
    <source>
        <dbReference type="ARBA" id="ARBA00022967"/>
    </source>
</evidence>
<feature type="domain" description="ArsA/GET3 Anion-transporting ATPase-like" evidence="9">
    <location>
        <begin position="1"/>
        <end position="308"/>
    </location>
</feature>
<dbReference type="InterPro" id="IPR025723">
    <property type="entry name" value="ArsA/GET3_ATPase-like"/>
</dbReference>
<protein>
    <recommendedName>
        <fullName evidence="8">arsenite-transporting ATPase</fullName>
        <ecNumber evidence="8">7.3.2.7</ecNumber>
    </recommendedName>
</protein>
<evidence type="ECO:0000256" key="1">
    <source>
        <dbReference type="ARBA" id="ARBA00011040"/>
    </source>
</evidence>
<dbReference type="PATRIC" id="fig|1429043.3.peg.3862"/>
<dbReference type="CDD" id="cd02035">
    <property type="entry name" value="ArsA"/>
    <property type="match status" value="1"/>
</dbReference>
<evidence type="ECO:0000256" key="4">
    <source>
        <dbReference type="ARBA" id="ARBA00022849"/>
    </source>
</evidence>
<dbReference type="GO" id="GO:0005524">
    <property type="term" value="F:ATP binding"/>
    <property type="evidence" value="ECO:0007669"/>
    <property type="project" value="UniProtKB-KW"/>
</dbReference>
<evidence type="ECO:0000256" key="7">
    <source>
        <dbReference type="ARBA" id="ARBA00059736"/>
    </source>
</evidence>
<keyword evidence="4" id="KW-0059">Arsenical resistance</keyword>
<dbReference type="Gene3D" id="2.60.40.790">
    <property type="match status" value="1"/>
</dbReference>
<comment type="caution">
    <text evidence="11">The sequence shown here is derived from an EMBL/GenBank/DDBJ whole genome shotgun (WGS) entry which is preliminary data.</text>
</comment>
<dbReference type="Proteomes" id="UP000032233">
    <property type="component" value="Unassembled WGS sequence"/>
</dbReference>
<proteinExistence type="inferred from homology"/>